<evidence type="ECO:0000256" key="5">
    <source>
        <dbReference type="ARBA" id="ARBA00022553"/>
    </source>
</evidence>
<keyword evidence="4 14" id="KW-0997">Cell inner membrane</keyword>
<dbReference type="Proteomes" id="UP000288178">
    <property type="component" value="Unassembled WGS sequence"/>
</dbReference>
<comment type="catalytic activity">
    <reaction evidence="1 14">
        <text>ATP + protein L-histidine = ADP + protein N-phospho-L-histidine.</text>
        <dbReference type="EC" id="2.7.13.3"/>
    </reaction>
</comment>
<dbReference type="GO" id="GO:0005524">
    <property type="term" value="F:ATP binding"/>
    <property type="evidence" value="ECO:0007669"/>
    <property type="project" value="UniProtKB-KW"/>
</dbReference>
<dbReference type="CDD" id="cd00075">
    <property type="entry name" value="HATPase"/>
    <property type="match status" value="1"/>
</dbReference>
<gene>
    <name evidence="17" type="ORF">ENE75_16470</name>
</gene>
<dbReference type="InterPro" id="IPR005467">
    <property type="entry name" value="His_kinase_dom"/>
</dbReference>
<dbReference type="PANTHER" id="PTHR45436:SF9">
    <property type="entry name" value="SENSOR PROTEIN"/>
    <property type="match status" value="1"/>
</dbReference>
<dbReference type="InterPro" id="IPR036890">
    <property type="entry name" value="HATPase_C_sf"/>
</dbReference>
<protein>
    <recommendedName>
        <fullName evidence="14">Sensor protein</fullName>
        <ecNumber evidence="14">2.7.13.3</ecNumber>
    </recommendedName>
</protein>
<evidence type="ECO:0000256" key="2">
    <source>
        <dbReference type="ARBA" id="ARBA00004533"/>
    </source>
</evidence>
<evidence type="ECO:0000256" key="4">
    <source>
        <dbReference type="ARBA" id="ARBA00022519"/>
    </source>
</evidence>
<accession>A0A3S2X093</accession>
<dbReference type="InterPro" id="IPR003661">
    <property type="entry name" value="HisK_dim/P_dom"/>
</dbReference>
<feature type="domain" description="HAMP" evidence="16">
    <location>
        <begin position="179"/>
        <end position="232"/>
    </location>
</feature>
<dbReference type="Gene3D" id="6.10.340.10">
    <property type="match status" value="1"/>
</dbReference>
<dbReference type="GO" id="GO:0000155">
    <property type="term" value="F:phosphorelay sensor kinase activity"/>
    <property type="evidence" value="ECO:0007669"/>
    <property type="project" value="InterPro"/>
</dbReference>
<dbReference type="PROSITE" id="PS50109">
    <property type="entry name" value="HIS_KIN"/>
    <property type="match status" value="1"/>
</dbReference>
<dbReference type="InterPro" id="IPR006290">
    <property type="entry name" value="CztS_silS_copS"/>
</dbReference>
<evidence type="ECO:0000256" key="3">
    <source>
        <dbReference type="ARBA" id="ARBA00022475"/>
    </source>
</evidence>
<keyword evidence="11 14" id="KW-1133">Transmembrane helix</keyword>
<keyword evidence="12 14" id="KW-0902">Two-component regulatory system</keyword>
<organism evidence="17 18">
    <name type="scientific">Rubrivivax albus</name>
    <dbReference type="NCBI Taxonomy" id="2499835"/>
    <lineage>
        <taxon>Bacteria</taxon>
        <taxon>Pseudomonadati</taxon>
        <taxon>Pseudomonadota</taxon>
        <taxon>Betaproteobacteria</taxon>
        <taxon>Burkholderiales</taxon>
        <taxon>Sphaerotilaceae</taxon>
        <taxon>Rubrivivax</taxon>
    </lineage>
</organism>
<evidence type="ECO:0000256" key="13">
    <source>
        <dbReference type="ARBA" id="ARBA00023136"/>
    </source>
</evidence>
<feature type="transmembrane region" description="Helical" evidence="14">
    <location>
        <begin position="155"/>
        <end position="178"/>
    </location>
</feature>
<dbReference type="Pfam" id="PF02518">
    <property type="entry name" value="HATPase_c"/>
    <property type="match status" value="1"/>
</dbReference>
<comment type="function">
    <text evidence="14">Member of a two-component regulatory system.</text>
</comment>
<evidence type="ECO:0000313" key="17">
    <source>
        <dbReference type="EMBL" id="RVT50588.1"/>
    </source>
</evidence>
<keyword evidence="3 14" id="KW-1003">Cell membrane</keyword>
<feature type="transmembrane region" description="Helical" evidence="14">
    <location>
        <begin position="20"/>
        <end position="45"/>
    </location>
</feature>
<dbReference type="SUPFAM" id="SSF55874">
    <property type="entry name" value="ATPase domain of HSP90 chaperone/DNA topoisomerase II/histidine kinase"/>
    <property type="match status" value="1"/>
</dbReference>
<keyword evidence="10 14" id="KW-0067">ATP-binding</keyword>
<proteinExistence type="predicted"/>
<dbReference type="AlphaFoldDB" id="A0A3S2X093"/>
<evidence type="ECO:0000256" key="10">
    <source>
        <dbReference type="ARBA" id="ARBA00022840"/>
    </source>
</evidence>
<evidence type="ECO:0000256" key="9">
    <source>
        <dbReference type="ARBA" id="ARBA00022777"/>
    </source>
</evidence>
<comment type="subcellular location">
    <subcellularLocation>
        <location evidence="2 14">Cell inner membrane</location>
    </subcellularLocation>
</comment>
<evidence type="ECO:0000256" key="1">
    <source>
        <dbReference type="ARBA" id="ARBA00000085"/>
    </source>
</evidence>
<dbReference type="SUPFAM" id="SSF47384">
    <property type="entry name" value="Homodimeric domain of signal transducing histidine kinase"/>
    <property type="match status" value="1"/>
</dbReference>
<comment type="caution">
    <text evidence="17">The sequence shown here is derived from an EMBL/GenBank/DDBJ whole genome shotgun (WGS) entry which is preliminary data.</text>
</comment>
<dbReference type="GO" id="GO:0005886">
    <property type="term" value="C:plasma membrane"/>
    <property type="evidence" value="ECO:0007669"/>
    <property type="project" value="UniProtKB-SubCell"/>
</dbReference>
<keyword evidence="13 14" id="KW-0472">Membrane</keyword>
<dbReference type="RefSeq" id="WP_128199404.1">
    <property type="nucleotide sequence ID" value="NZ_SACT01000005.1"/>
</dbReference>
<evidence type="ECO:0000313" key="18">
    <source>
        <dbReference type="Proteomes" id="UP000288178"/>
    </source>
</evidence>
<name>A0A3S2X093_9BURK</name>
<dbReference type="EMBL" id="SACT01000005">
    <property type="protein sequence ID" value="RVT50588.1"/>
    <property type="molecule type" value="Genomic_DNA"/>
</dbReference>
<dbReference type="EC" id="2.7.13.3" evidence="14"/>
<evidence type="ECO:0000256" key="7">
    <source>
        <dbReference type="ARBA" id="ARBA00022692"/>
    </source>
</evidence>
<dbReference type="OrthoDB" id="9786919at2"/>
<keyword evidence="8 14" id="KW-0547">Nucleotide-binding</keyword>
<keyword evidence="5" id="KW-0597">Phosphoprotein</keyword>
<dbReference type="CDD" id="cd00082">
    <property type="entry name" value="HisKA"/>
    <property type="match status" value="1"/>
</dbReference>
<evidence type="ECO:0000256" key="12">
    <source>
        <dbReference type="ARBA" id="ARBA00023012"/>
    </source>
</evidence>
<dbReference type="InterPro" id="IPR050428">
    <property type="entry name" value="TCS_sensor_his_kinase"/>
</dbReference>
<evidence type="ECO:0000259" key="16">
    <source>
        <dbReference type="PROSITE" id="PS50885"/>
    </source>
</evidence>
<keyword evidence="7 14" id="KW-0812">Transmembrane</keyword>
<dbReference type="InterPro" id="IPR003660">
    <property type="entry name" value="HAMP_dom"/>
</dbReference>
<dbReference type="NCBIfam" id="TIGR01386">
    <property type="entry name" value="cztS_silS_copS"/>
    <property type="match status" value="1"/>
</dbReference>
<evidence type="ECO:0000259" key="15">
    <source>
        <dbReference type="PROSITE" id="PS50109"/>
    </source>
</evidence>
<dbReference type="SMART" id="SM00387">
    <property type="entry name" value="HATPase_c"/>
    <property type="match status" value="1"/>
</dbReference>
<evidence type="ECO:0000256" key="14">
    <source>
        <dbReference type="RuleBase" id="RU364088"/>
    </source>
</evidence>
<dbReference type="PANTHER" id="PTHR45436">
    <property type="entry name" value="SENSOR HISTIDINE KINASE YKOH"/>
    <property type="match status" value="1"/>
</dbReference>
<dbReference type="Gene3D" id="1.10.287.130">
    <property type="match status" value="1"/>
</dbReference>
<evidence type="ECO:0000256" key="8">
    <source>
        <dbReference type="ARBA" id="ARBA00022741"/>
    </source>
</evidence>
<feature type="domain" description="Histidine kinase" evidence="15">
    <location>
        <begin position="240"/>
        <end position="454"/>
    </location>
</feature>
<dbReference type="SMART" id="SM00388">
    <property type="entry name" value="HisKA"/>
    <property type="match status" value="1"/>
</dbReference>
<sequence length="466" mass="49527">MSAAAPRPRAPPSPSLGGTLSLWLGLQGLVGALAVAAAVVAVNAWTLEARQADLLQVKSAIVRQELARPAPAGAAHDLQQHLAAFLAGHEAMSLSVRTVAGDLLFDSITAAAASSNARPVRTIAWRDRWPGAGGQPVDVVLGLDIGADIALLQRVAWIVIAASVAAAMLSSLTGYALVRRGLRPIRALSAALDEMTPSQPGARLPDRGQPAELVPLIQHFNALLARTEEAYRQLESFNADVAHELRTPLTTLIGSSEVALRRSRSLDELRDVIAGNLEDLRRLAFVVKDMLFLSRADRGARARRTPVPSLAAALSDIVQFHEPGLDERQVALVVEGDARGDFDVALLQRAVANLLGNASRHALPGTTVRVCIEPTTDRVRLSVVNRGAPIDEACLPRLFTRFYRDDPARERADAAHHGLGLAIVAAIARMHGGTAFARSRDGHNAFGIELPTSEHVASAAAVGTRR</sequence>
<keyword evidence="9 14" id="KW-0418">Kinase</keyword>
<evidence type="ECO:0000256" key="6">
    <source>
        <dbReference type="ARBA" id="ARBA00022679"/>
    </source>
</evidence>
<keyword evidence="6 14" id="KW-0808">Transferase</keyword>
<dbReference type="InterPro" id="IPR036097">
    <property type="entry name" value="HisK_dim/P_sf"/>
</dbReference>
<dbReference type="Pfam" id="PF00512">
    <property type="entry name" value="HisKA"/>
    <property type="match status" value="1"/>
</dbReference>
<dbReference type="SMART" id="SM00304">
    <property type="entry name" value="HAMP"/>
    <property type="match status" value="1"/>
</dbReference>
<evidence type="ECO:0000256" key="11">
    <source>
        <dbReference type="ARBA" id="ARBA00022989"/>
    </source>
</evidence>
<keyword evidence="18" id="KW-1185">Reference proteome</keyword>
<dbReference type="PROSITE" id="PS50885">
    <property type="entry name" value="HAMP"/>
    <property type="match status" value="1"/>
</dbReference>
<dbReference type="InterPro" id="IPR003594">
    <property type="entry name" value="HATPase_dom"/>
</dbReference>
<dbReference type="Gene3D" id="3.30.565.10">
    <property type="entry name" value="Histidine kinase-like ATPase, C-terminal domain"/>
    <property type="match status" value="1"/>
</dbReference>
<reference evidence="17 18" key="1">
    <citation type="submission" date="2019-01" db="EMBL/GenBank/DDBJ databases">
        <authorList>
            <person name="Chen W.-M."/>
        </authorList>
    </citation>
    <scope>NUCLEOTIDE SEQUENCE [LARGE SCALE GENOMIC DNA]</scope>
    <source>
        <strain evidence="17 18">ICH-3</strain>
    </source>
</reference>